<dbReference type="STRING" id="490629.SAMN05216266_12953"/>
<reference evidence="3" key="1">
    <citation type="submission" date="2016-10" db="EMBL/GenBank/DDBJ databases">
        <authorList>
            <person name="Varghese N."/>
            <person name="Submissions S."/>
        </authorList>
    </citation>
    <scope>NUCLEOTIDE SEQUENCE [LARGE SCALE GENOMIC DNA]</scope>
    <source>
        <strain evidence="3">CGMCC 4.3568</strain>
    </source>
</reference>
<dbReference type="Pfam" id="PF20060">
    <property type="entry name" value="DUF6459"/>
    <property type="match status" value="1"/>
</dbReference>
<gene>
    <name evidence="2" type="ORF">SAMN05216266_12953</name>
</gene>
<dbReference type="EMBL" id="FOKG01000029">
    <property type="protein sequence ID" value="SFB61984.1"/>
    <property type="molecule type" value="Genomic_DNA"/>
</dbReference>
<keyword evidence="3" id="KW-1185">Reference proteome</keyword>
<proteinExistence type="predicted"/>
<accession>A0A1I1CHH8</accession>
<dbReference type="OrthoDB" id="3692215at2"/>
<dbReference type="RefSeq" id="WP_143101956.1">
    <property type="nucleotide sequence ID" value="NZ_FOKG01000029.1"/>
</dbReference>
<sequence>MRSQPMRGGLRPLRRFEPWVSHRGAIEVVHRQTRRRLPDRPTQSAEPPKDETNPAPALDPRRVHTVLAAIVEVYGGSRPVEQLRSAVSRTLYRQITLTPRTADGAHLRLVSMRSCRPTDRALEVSGRVQAGERNLAVVARFEAGDNGWQCVSFTFVGVGNANSRS</sequence>
<dbReference type="AlphaFoldDB" id="A0A1I1CHH8"/>
<dbReference type="InterPro" id="IPR045596">
    <property type="entry name" value="DUF6459"/>
</dbReference>
<evidence type="ECO:0000256" key="1">
    <source>
        <dbReference type="SAM" id="MobiDB-lite"/>
    </source>
</evidence>
<name>A0A1I1CHH8_9PSEU</name>
<protein>
    <submittedName>
        <fullName evidence="2">Uncharacterized protein</fullName>
    </submittedName>
</protein>
<feature type="region of interest" description="Disordered" evidence="1">
    <location>
        <begin position="30"/>
        <end position="60"/>
    </location>
</feature>
<evidence type="ECO:0000313" key="3">
    <source>
        <dbReference type="Proteomes" id="UP000243799"/>
    </source>
</evidence>
<evidence type="ECO:0000313" key="2">
    <source>
        <dbReference type="EMBL" id="SFB61984.1"/>
    </source>
</evidence>
<dbReference type="Proteomes" id="UP000243799">
    <property type="component" value="Unassembled WGS sequence"/>
</dbReference>
<organism evidence="2 3">
    <name type="scientific">Amycolatopsis marina</name>
    <dbReference type="NCBI Taxonomy" id="490629"/>
    <lineage>
        <taxon>Bacteria</taxon>
        <taxon>Bacillati</taxon>
        <taxon>Actinomycetota</taxon>
        <taxon>Actinomycetes</taxon>
        <taxon>Pseudonocardiales</taxon>
        <taxon>Pseudonocardiaceae</taxon>
        <taxon>Amycolatopsis</taxon>
    </lineage>
</organism>